<dbReference type="PANTHER" id="PTHR30026">
    <property type="entry name" value="OUTER MEMBRANE PROTEIN TOLC"/>
    <property type="match status" value="1"/>
</dbReference>
<dbReference type="GO" id="GO:1990281">
    <property type="term" value="C:efflux pump complex"/>
    <property type="evidence" value="ECO:0007669"/>
    <property type="project" value="TreeGrafter"/>
</dbReference>
<dbReference type="HOGENOM" id="CLU_012817_0_2_6"/>
<keyword evidence="5" id="KW-0812">Transmembrane</keyword>
<dbReference type="NCBIfam" id="TIGR01844">
    <property type="entry name" value="type_I_sec_TolC"/>
    <property type="match status" value="1"/>
</dbReference>
<evidence type="ECO:0000313" key="9">
    <source>
        <dbReference type="EMBL" id="AFU99413.1"/>
    </source>
</evidence>
<dbReference type="EMBL" id="CP003746">
    <property type="protein sequence ID" value="AFU99413.1"/>
    <property type="molecule type" value="Genomic_DNA"/>
</dbReference>
<evidence type="ECO:0000256" key="1">
    <source>
        <dbReference type="ARBA" id="ARBA00004442"/>
    </source>
</evidence>
<evidence type="ECO:0000256" key="8">
    <source>
        <dbReference type="SAM" id="SignalP"/>
    </source>
</evidence>
<dbReference type="Proteomes" id="UP000000466">
    <property type="component" value="Chromosome"/>
</dbReference>
<accession>K4KMU2</accession>
<dbReference type="InterPro" id="IPR010130">
    <property type="entry name" value="T1SS_OMP_TolC"/>
</dbReference>
<evidence type="ECO:0000256" key="3">
    <source>
        <dbReference type="ARBA" id="ARBA00022448"/>
    </source>
</evidence>
<dbReference type="Pfam" id="PF02321">
    <property type="entry name" value="OEP"/>
    <property type="match status" value="2"/>
</dbReference>
<organism evidence="9 10">
    <name type="scientific">Simiduia agarivorans (strain DSM 21679 / JCM 13881 / BCRC 17597 / SA1)</name>
    <dbReference type="NCBI Taxonomy" id="1117647"/>
    <lineage>
        <taxon>Bacteria</taxon>
        <taxon>Pseudomonadati</taxon>
        <taxon>Pseudomonadota</taxon>
        <taxon>Gammaproteobacteria</taxon>
        <taxon>Cellvibrionales</taxon>
        <taxon>Cellvibrionaceae</taxon>
        <taxon>Simiduia</taxon>
    </lineage>
</organism>
<evidence type="ECO:0000313" key="10">
    <source>
        <dbReference type="Proteomes" id="UP000000466"/>
    </source>
</evidence>
<feature type="signal peptide" evidence="8">
    <location>
        <begin position="1"/>
        <end position="28"/>
    </location>
</feature>
<evidence type="ECO:0000256" key="2">
    <source>
        <dbReference type="ARBA" id="ARBA00007613"/>
    </source>
</evidence>
<keyword evidence="8" id="KW-0732">Signal</keyword>
<feature type="chain" id="PRO_5003878493" evidence="8">
    <location>
        <begin position="29"/>
        <end position="457"/>
    </location>
</feature>
<protein>
    <submittedName>
        <fullName evidence="9">Outer membrane efflux protein</fullName>
    </submittedName>
</protein>
<evidence type="ECO:0000256" key="4">
    <source>
        <dbReference type="ARBA" id="ARBA00022452"/>
    </source>
</evidence>
<dbReference type="GO" id="GO:0015562">
    <property type="term" value="F:efflux transmembrane transporter activity"/>
    <property type="evidence" value="ECO:0007669"/>
    <property type="project" value="InterPro"/>
</dbReference>
<evidence type="ECO:0000256" key="6">
    <source>
        <dbReference type="ARBA" id="ARBA00023136"/>
    </source>
</evidence>
<dbReference type="InterPro" id="IPR003423">
    <property type="entry name" value="OMP_efflux"/>
</dbReference>
<dbReference type="STRING" id="1117647.M5M_11180"/>
<dbReference type="OrthoDB" id="9813458at2"/>
<keyword evidence="6" id="KW-0472">Membrane</keyword>
<evidence type="ECO:0000256" key="5">
    <source>
        <dbReference type="ARBA" id="ARBA00022692"/>
    </source>
</evidence>
<dbReference type="GO" id="GO:0009279">
    <property type="term" value="C:cell outer membrane"/>
    <property type="evidence" value="ECO:0007669"/>
    <property type="project" value="UniProtKB-SubCell"/>
</dbReference>
<keyword evidence="4" id="KW-1134">Transmembrane beta strand</keyword>
<keyword evidence="10" id="KW-1185">Reference proteome</keyword>
<dbReference type="GO" id="GO:0015288">
    <property type="term" value="F:porin activity"/>
    <property type="evidence" value="ECO:0007669"/>
    <property type="project" value="TreeGrafter"/>
</dbReference>
<name>K4KMU2_SIMAS</name>
<comment type="subcellular location">
    <subcellularLocation>
        <location evidence="1">Cell outer membrane</location>
    </subcellularLocation>
</comment>
<comment type="similarity">
    <text evidence="2">Belongs to the outer membrane factor (OMF) (TC 1.B.17) family.</text>
</comment>
<sequence>MFSRTPLAASLRWICAAGLLSAAPLSMADTLNQIYELAVKNDHQIKADEAAYRSAREAKTIARANLLPLISANASYSQSDQDITSSGVGPVPTKTNVQSWGATLAQPLLNMPAWFGYKQGEELTNKAEADFSAAQQDLIVRTATAYFNVLRAIDTLEASIAEENANSHQLAQTKQRFEVGLTAITDVHEAQASYDIATAQTLTDRGNLGIAFEALEVLTGKPHDKVAPLKEEFPVLKPQPEARSEWVEFALQNNYSLKSAKFASEASRRGAQASQAAHYPTLTASLSYNDSDRDIQDTILGDNVTTGSSAAISLNVPIYEGGGTSARSRQAAENAMQSQELFNKTQRDTIQAARSLHLQVTTDVARVAARKQAITSSLSAVQATQAGYEVGTRNLVDVLQVQRTLYQARRDYSNSLYDYVINLFRLKAVAGNLTPADVVQINQWLDEAAAQNRAKYE</sequence>
<keyword evidence="7" id="KW-0998">Cell outer membrane</keyword>
<keyword evidence="3" id="KW-0813">Transport</keyword>
<gene>
    <name evidence="9" type="ordered locus">M5M_11180</name>
</gene>
<dbReference type="Gene3D" id="1.20.1600.10">
    <property type="entry name" value="Outer membrane efflux proteins (OEP)"/>
    <property type="match status" value="1"/>
</dbReference>
<dbReference type="eggNOG" id="COG1538">
    <property type="taxonomic scope" value="Bacteria"/>
</dbReference>
<dbReference type="KEGG" id="saga:M5M_11180"/>
<dbReference type="SUPFAM" id="SSF56954">
    <property type="entry name" value="Outer membrane efflux proteins (OEP)"/>
    <property type="match status" value="1"/>
</dbReference>
<proteinExistence type="inferred from homology"/>
<dbReference type="RefSeq" id="WP_015047577.1">
    <property type="nucleotide sequence ID" value="NC_018868.3"/>
</dbReference>
<reference evidence="9 10" key="1">
    <citation type="journal article" date="2013" name="Genome Announc.">
        <title>Complete genome sequence of Simiduia agarivorans SA1(T), a marine bacterium able to degrade a variety of polysaccharides.</title>
        <authorList>
            <person name="Lin S.Y."/>
            <person name="Shieh W.Y."/>
            <person name="Chen J.S."/>
            <person name="Tang S.L."/>
        </authorList>
    </citation>
    <scope>NUCLEOTIDE SEQUENCE [LARGE SCALE GENOMIC DNA]</scope>
    <source>
        <strain evidence="10">DSM 21679 / JCM 13881 / BCRC 17597 / SA1</strain>
    </source>
</reference>
<dbReference type="InterPro" id="IPR051906">
    <property type="entry name" value="TolC-like"/>
</dbReference>
<evidence type="ECO:0000256" key="7">
    <source>
        <dbReference type="ARBA" id="ARBA00023237"/>
    </source>
</evidence>
<dbReference type="PANTHER" id="PTHR30026:SF20">
    <property type="entry name" value="OUTER MEMBRANE PROTEIN TOLC"/>
    <property type="match status" value="1"/>
</dbReference>
<dbReference type="AlphaFoldDB" id="K4KMU2"/>